<dbReference type="Proteomes" id="UP000320772">
    <property type="component" value="Unassembled WGS sequence"/>
</dbReference>
<dbReference type="AlphaFoldDB" id="A0A4Y3M9K8"/>
<accession>A0A4Y3M9K8</accession>
<evidence type="ECO:0000256" key="2">
    <source>
        <dbReference type="ARBA" id="ARBA00022857"/>
    </source>
</evidence>
<dbReference type="EMBL" id="BJLY01000003">
    <property type="protein sequence ID" value="GEB04148.1"/>
    <property type="molecule type" value="Genomic_DNA"/>
</dbReference>
<gene>
    <name evidence="4" type="ORF">GRO01_17240</name>
</gene>
<evidence type="ECO:0000256" key="3">
    <source>
        <dbReference type="ARBA" id="ARBA00023002"/>
    </source>
</evidence>
<keyword evidence="5" id="KW-1185">Reference proteome</keyword>
<sequence length="267" mass="29064">MNILITGAASGIGRGLALKLARPGVSLQLCDHAADGLAETARQCDERGARSVPKVLDTRDRQGMADWIATASGERLDMAFLCAGITGGLPPEANDGLVLEREERVWEMLDTNLTGTLNTFFPVVQAMRRQKRNGENLRGRICVMASIAGFVCYPGTPSYSASKVALDRFVVANAARLERFGISLTSVCCGFVDTPMVTQNRFPMPGLISTEDAVGRILRGTLRQTRRVIFPGWLVMGSRLMDLLPPRLAERYYVTQPSAQPAGMPDF</sequence>
<dbReference type="STRING" id="586239.AD943_11555"/>
<comment type="caution">
    <text evidence="4">The sequence shown here is derived from an EMBL/GenBank/DDBJ whole genome shotgun (WGS) entry which is preliminary data.</text>
</comment>
<dbReference type="PRINTS" id="PR00081">
    <property type="entry name" value="GDHRDH"/>
</dbReference>
<name>A0A4Y3M9K8_9PROT</name>
<dbReference type="RefSeq" id="WP_062510917.1">
    <property type="nucleotide sequence ID" value="NZ_BAQZ01000047.1"/>
</dbReference>
<keyword evidence="3" id="KW-0560">Oxidoreductase</keyword>
<dbReference type="GO" id="GO:0016491">
    <property type="term" value="F:oxidoreductase activity"/>
    <property type="evidence" value="ECO:0007669"/>
    <property type="project" value="UniProtKB-KW"/>
</dbReference>
<evidence type="ECO:0000256" key="1">
    <source>
        <dbReference type="ARBA" id="ARBA00006484"/>
    </source>
</evidence>
<evidence type="ECO:0000313" key="4">
    <source>
        <dbReference type="EMBL" id="GEB04148.1"/>
    </source>
</evidence>
<evidence type="ECO:0000313" key="5">
    <source>
        <dbReference type="Proteomes" id="UP000320772"/>
    </source>
</evidence>
<organism evidence="4 5">
    <name type="scientific">Gluconobacter roseus NBRC 3990</name>
    <dbReference type="NCBI Taxonomy" id="1307950"/>
    <lineage>
        <taxon>Bacteria</taxon>
        <taxon>Pseudomonadati</taxon>
        <taxon>Pseudomonadota</taxon>
        <taxon>Alphaproteobacteria</taxon>
        <taxon>Acetobacterales</taxon>
        <taxon>Acetobacteraceae</taxon>
        <taxon>Gluconobacter</taxon>
    </lineage>
</organism>
<reference evidence="4 5" key="1">
    <citation type="submission" date="2019-06" db="EMBL/GenBank/DDBJ databases">
        <title>Whole genome shotgun sequence of Gluconobacter roseus NBRC 3990.</title>
        <authorList>
            <person name="Hosoyama A."/>
            <person name="Uohara A."/>
            <person name="Ohji S."/>
            <person name="Ichikawa N."/>
        </authorList>
    </citation>
    <scope>NUCLEOTIDE SEQUENCE [LARGE SCALE GENOMIC DNA]</scope>
    <source>
        <strain evidence="4 5">NBRC 3990</strain>
    </source>
</reference>
<dbReference type="PANTHER" id="PTHR43391:SF14">
    <property type="entry name" value="DEHYDROGENASE_REDUCTASE SDR FAMILY PROTEIN 7-LIKE"/>
    <property type="match status" value="1"/>
</dbReference>
<proteinExistence type="inferred from homology"/>
<dbReference type="Pfam" id="PF00106">
    <property type="entry name" value="adh_short"/>
    <property type="match status" value="1"/>
</dbReference>
<dbReference type="SUPFAM" id="SSF51735">
    <property type="entry name" value="NAD(P)-binding Rossmann-fold domains"/>
    <property type="match status" value="1"/>
</dbReference>
<dbReference type="InterPro" id="IPR036291">
    <property type="entry name" value="NAD(P)-bd_dom_sf"/>
</dbReference>
<dbReference type="InterPro" id="IPR002347">
    <property type="entry name" value="SDR_fam"/>
</dbReference>
<dbReference type="Gene3D" id="3.40.50.720">
    <property type="entry name" value="NAD(P)-binding Rossmann-like Domain"/>
    <property type="match status" value="1"/>
</dbReference>
<dbReference type="PANTHER" id="PTHR43391">
    <property type="entry name" value="RETINOL DEHYDROGENASE-RELATED"/>
    <property type="match status" value="1"/>
</dbReference>
<protein>
    <submittedName>
        <fullName evidence="4">Short-chain dehydrogenase</fullName>
    </submittedName>
</protein>
<comment type="similarity">
    <text evidence="1">Belongs to the short-chain dehydrogenases/reductases (SDR) family.</text>
</comment>
<keyword evidence="2" id="KW-0521">NADP</keyword>